<dbReference type="Proteomes" id="UP000023152">
    <property type="component" value="Unassembled WGS sequence"/>
</dbReference>
<reference evidence="1 2" key="1">
    <citation type="journal article" date="2013" name="Curr. Biol.">
        <title>The Genome of the Foraminiferan Reticulomyxa filosa.</title>
        <authorList>
            <person name="Glockner G."/>
            <person name="Hulsmann N."/>
            <person name="Schleicher M."/>
            <person name="Noegel A.A."/>
            <person name="Eichinger L."/>
            <person name="Gallinger C."/>
            <person name="Pawlowski J."/>
            <person name="Sierra R."/>
            <person name="Euteneuer U."/>
            <person name="Pillet L."/>
            <person name="Moustafa A."/>
            <person name="Platzer M."/>
            <person name="Groth M."/>
            <person name="Szafranski K."/>
            <person name="Schliwa M."/>
        </authorList>
    </citation>
    <scope>NUCLEOTIDE SEQUENCE [LARGE SCALE GENOMIC DNA]</scope>
</reference>
<accession>X6MTV1</accession>
<name>X6MTV1_RETFI</name>
<proteinExistence type="predicted"/>
<comment type="caution">
    <text evidence="1">The sequence shown here is derived from an EMBL/GenBank/DDBJ whole genome shotgun (WGS) entry which is preliminary data.</text>
</comment>
<dbReference type="AlphaFoldDB" id="X6MTV1"/>
<gene>
    <name evidence="1" type="ORF">RFI_19953</name>
</gene>
<protein>
    <submittedName>
        <fullName evidence="1">Uncharacterized protein</fullName>
    </submittedName>
</protein>
<evidence type="ECO:0000313" key="1">
    <source>
        <dbReference type="EMBL" id="ETO17368.1"/>
    </source>
</evidence>
<keyword evidence="2" id="KW-1185">Reference proteome</keyword>
<organism evidence="1 2">
    <name type="scientific">Reticulomyxa filosa</name>
    <dbReference type="NCBI Taxonomy" id="46433"/>
    <lineage>
        <taxon>Eukaryota</taxon>
        <taxon>Sar</taxon>
        <taxon>Rhizaria</taxon>
        <taxon>Retaria</taxon>
        <taxon>Foraminifera</taxon>
        <taxon>Monothalamids</taxon>
        <taxon>Reticulomyxidae</taxon>
        <taxon>Reticulomyxa</taxon>
    </lineage>
</organism>
<sequence length="156" mass="18787">MSINHRIGDNPNLLLTSENREKIEYKWLFVIKWINKSCKPLDRKPIVDGKYGEWFDSQQYLDWLKDSGQYKKWQWDEIDKLYQSGTLRWFHVSTLPRDSSSSSKFFPYTNSASKQQLPSEDQPLLLEQTVSRQEVLDRKMKAKIQKNAWKPKWWPF</sequence>
<evidence type="ECO:0000313" key="2">
    <source>
        <dbReference type="Proteomes" id="UP000023152"/>
    </source>
</evidence>
<dbReference type="EMBL" id="ASPP01016767">
    <property type="protein sequence ID" value="ETO17368.1"/>
    <property type="molecule type" value="Genomic_DNA"/>
</dbReference>